<organism evidence="11 12">
    <name type="scientific">Fibrella rubiginis</name>
    <dbReference type="NCBI Taxonomy" id="2817060"/>
    <lineage>
        <taxon>Bacteria</taxon>
        <taxon>Pseudomonadati</taxon>
        <taxon>Bacteroidota</taxon>
        <taxon>Cytophagia</taxon>
        <taxon>Cytophagales</taxon>
        <taxon>Spirosomataceae</taxon>
        <taxon>Fibrella</taxon>
    </lineage>
</organism>
<evidence type="ECO:0000256" key="6">
    <source>
        <dbReference type="ARBA" id="ARBA00022833"/>
    </source>
</evidence>
<feature type="domain" description="Peptidase M43 pregnancy-associated plasma-A" evidence="10">
    <location>
        <begin position="241"/>
        <end position="328"/>
    </location>
</feature>
<keyword evidence="2" id="KW-0645">Protease</keyword>
<keyword evidence="8" id="KW-1015">Disulfide bond</keyword>
<comment type="similarity">
    <text evidence="1">Belongs to the peptidase M43B family.</text>
</comment>
<comment type="caution">
    <text evidence="11">The sequence shown here is derived from an EMBL/GenBank/DDBJ whole genome shotgun (WGS) entry which is preliminary data.</text>
</comment>
<evidence type="ECO:0000256" key="5">
    <source>
        <dbReference type="ARBA" id="ARBA00022801"/>
    </source>
</evidence>
<dbReference type="GO" id="GO:0008237">
    <property type="term" value="F:metallopeptidase activity"/>
    <property type="evidence" value="ECO:0007669"/>
    <property type="project" value="UniProtKB-KW"/>
</dbReference>
<dbReference type="Gene3D" id="3.40.390.10">
    <property type="entry name" value="Collagenase (Catalytic Domain)"/>
    <property type="match status" value="1"/>
</dbReference>
<dbReference type="RefSeq" id="WP_207367277.1">
    <property type="nucleotide sequence ID" value="NZ_JAFMYV010000017.1"/>
</dbReference>
<feature type="signal peptide" evidence="9">
    <location>
        <begin position="1"/>
        <end position="19"/>
    </location>
</feature>
<accession>A0A939K8H8</accession>
<evidence type="ECO:0000256" key="7">
    <source>
        <dbReference type="ARBA" id="ARBA00023049"/>
    </source>
</evidence>
<evidence type="ECO:0000256" key="4">
    <source>
        <dbReference type="ARBA" id="ARBA00022729"/>
    </source>
</evidence>
<keyword evidence="3" id="KW-0479">Metal-binding</keyword>
<evidence type="ECO:0000313" key="11">
    <source>
        <dbReference type="EMBL" id="MBO0939745.1"/>
    </source>
</evidence>
<keyword evidence="5" id="KW-0378">Hydrolase</keyword>
<proteinExistence type="inferred from homology"/>
<dbReference type="PANTHER" id="PTHR47466">
    <property type="match status" value="1"/>
</dbReference>
<evidence type="ECO:0000313" key="12">
    <source>
        <dbReference type="Proteomes" id="UP000664034"/>
    </source>
</evidence>
<protein>
    <submittedName>
        <fullName evidence="11">Zinc metalloprotease</fullName>
    </submittedName>
</protein>
<dbReference type="SUPFAM" id="SSF55486">
    <property type="entry name" value="Metalloproteases ('zincins'), catalytic domain"/>
    <property type="match status" value="1"/>
</dbReference>
<keyword evidence="12" id="KW-1185">Reference proteome</keyword>
<feature type="chain" id="PRO_5036998806" evidence="9">
    <location>
        <begin position="20"/>
        <end position="340"/>
    </location>
</feature>
<dbReference type="InterPro" id="IPR008754">
    <property type="entry name" value="Peptidase_M43"/>
</dbReference>
<keyword evidence="4 9" id="KW-0732">Signal</keyword>
<keyword evidence="7 11" id="KW-0482">Metalloprotease</keyword>
<evidence type="ECO:0000256" key="2">
    <source>
        <dbReference type="ARBA" id="ARBA00022670"/>
    </source>
</evidence>
<reference evidence="11" key="1">
    <citation type="submission" date="2021-03" db="EMBL/GenBank/DDBJ databases">
        <title>Fibrella sp. HMF5335 genome sequencing and assembly.</title>
        <authorList>
            <person name="Kang H."/>
            <person name="Kim H."/>
            <person name="Bae S."/>
            <person name="Joh K."/>
        </authorList>
    </citation>
    <scope>NUCLEOTIDE SEQUENCE</scope>
    <source>
        <strain evidence="11">HMF5335</strain>
    </source>
</reference>
<evidence type="ECO:0000256" key="9">
    <source>
        <dbReference type="SAM" id="SignalP"/>
    </source>
</evidence>
<keyword evidence="6" id="KW-0862">Zinc</keyword>
<dbReference type="EMBL" id="JAFMYV010000017">
    <property type="protein sequence ID" value="MBO0939745.1"/>
    <property type="molecule type" value="Genomic_DNA"/>
</dbReference>
<dbReference type="GO" id="GO:0046872">
    <property type="term" value="F:metal ion binding"/>
    <property type="evidence" value="ECO:0007669"/>
    <property type="project" value="UniProtKB-KW"/>
</dbReference>
<dbReference type="Pfam" id="PF05572">
    <property type="entry name" value="Peptidase_M43"/>
    <property type="match status" value="1"/>
</dbReference>
<dbReference type="Proteomes" id="UP000664034">
    <property type="component" value="Unassembled WGS sequence"/>
</dbReference>
<dbReference type="PROSITE" id="PS51257">
    <property type="entry name" value="PROKAR_LIPOPROTEIN"/>
    <property type="match status" value="1"/>
</dbReference>
<dbReference type="CDD" id="cd04275">
    <property type="entry name" value="ZnMc_pappalysin_like"/>
    <property type="match status" value="1"/>
</dbReference>
<dbReference type="PANTHER" id="PTHR47466:SF1">
    <property type="entry name" value="METALLOPROTEASE MEP1 (AFU_ORTHOLOGUE AFUA_1G07730)-RELATED"/>
    <property type="match status" value="1"/>
</dbReference>
<dbReference type="InterPro" id="IPR024079">
    <property type="entry name" value="MetalloPept_cat_dom_sf"/>
</dbReference>
<evidence type="ECO:0000259" key="10">
    <source>
        <dbReference type="Pfam" id="PF05572"/>
    </source>
</evidence>
<evidence type="ECO:0000256" key="1">
    <source>
        <dbReference type="ARBA" id="ARBA00008721"/>
    </source>
</evidence>
<evidence type="ECO:0000256" key="8">
    <source>
        <dbReference type="ARBA" id="ARBA00023157"/>
    </source>
</evidence>
<evidence type="ECO:0000256" key="3">
    <source>
        <dbReference type="ARBA" id="ARBA00022723"/>
    </source>
</evidence>
<gene>
    <name evidence="11" type="ORF">J2I47_24580</name>
</gene>
<dbReference type="AlphaFoldDB" id="A0A939K8H8"/>
<dbReference type="GO" id="GO:0006508">
    <property type="term" value="P:proteolysis"/>
    <property type="evidence" value="ECO:0007669"/>
    <property type="project" value="UniProtKB-KW"/>
</dbReference>
<sequence length="340" mass="36462">MKKITVYTFMAGLLFTVSACLDSSVNDPTAGSSLNGARQETPVRQCASMEVLSQQLKDDPSLQQRMDDIEKHANKFANLRKTDPSVLATGPLSGTLVIPVAIHVVYNTAVPQENISDAQIQSQITVMNRDFSKSNADISSVPSAFAPLAANMQFQFRIASIDRKGSTKSSWGTNDVVKNPKRGGVAPISPTTTLNIWICNIGGGILGYAQFPGGSSATDGVVIGPQYFGSSSLAAGYYGAPYDKGRTVTHEVGHWLNLRHIWGDASCGNDQVADTPTQQTSNFGCPSFPHVTCSNGPNGDMFMNYMDYTDDLCMFMFSEGQKTRSRAIFAPGGARASFAP</sequence>
<name>A0A939K8H8_9BACT</name>